<gene>
    <name evidence="2" type="ORF">AWC38_SpisGene20086</name>
</gene>
<keyword evidence="3" id="KW-1185">Reference proteome</keyword>
<dbReference type="InterPro" id="IPR011990">
    <property type="entry name" value="TPR-like_helical_dom_sf"/>
</dbReference>
<dbReference type="PROSITE" id="PS50005">
    <property type="entry name" value="TPR"/>
    <property type="match status" value="1"/>
</dbReference>
<protein>
    <submittedName>
        <fullName evidence="2">Uncharacterized protein</fullName>
    </submittedName>
</protein>
<evidence type="ECO:0000313" key="2">
    <source>
        <dbReference type="EMBL" id="PFX15691.1"/>
    </source>
</evidence>
<sequence length="152" mass="17268">MNFVLQQPQQLEDINSNMGAIKLKLEVMPTTEDIVNDHGFELTDASPEQTRHFALQQRTWKEVPYSQLILLEDEYSNALKRLESDDFVSSLQSAKRVLDITQTLFGEESERLAYSYSLIGLIQGESGDYASAIQSLQHSLNIKQDEKLDAES</sequence>
<evidence type="ECO:0000313" key="3">
    <source>
        <dbReference type="Proteomes" id="UP000225706"/>
    </source>
</evidence>
<dbReference type="Gene3D" id="1.25.40.10">
    <property type="entry name" value="Tetratricopeptide repeat domain"/>
    <property type="match status" value="1"/>
</dbReference>
<dbReference type="Proteomes" id="UP000225706">
    <property type="component" value="Unassembled WGS sequence"/>
</dbReference>
<proteinExistence type="predicted"/>
<organism evidence="2 3">
    <name type="scientific">Stylophora pistillata</name>
    <name type="common">Smooth cauliflower coral</name>
    <dbReference type="NCBI Taxonomy" id="50429"/>
    <lineage>
        <taxon>Eukaryota</taxon>
        <taxon>Metazoa</taxon>
        <taxon>Cnidaria</taxon>
        <taxon>Anthozoa</taxon>
        <taxon>Hexacorallia</taxon>
        <taxon>Scleractinia</taxon>
        <taxon>Astrocoeniina</taxon>
        <taxon>Pocilloporidae</taxon>
        <taxon>Stylophora</taxon>
    </lineage>
</organism>
<accession>A0A2B4RDH4</accession>
<comment type="caution">
    <text evidence="2">The sequence shown here is derived from an EMBL/GenBank/DDBJ whole genome shotgun (WGS) entry which is preliminary data.</text>
</comment>
<dbReference type="EMBL" id="LSMT01000621">
    <property type="protein sequence ID" value="PFX15691.1"/>
    <property type="molecule type" value="Genomic_DNA"/>
</dbReference>
<keyword evidence="1" id="KW-0802">TPR repeat</keyword>
<dbReference type="AlphaFoldDB" id="A0A2B4RDH4"/>
<feature type="repeat" description="TPR" evidence="1">
    <location>
        <begin position="113"/>
        <end position="146"/>
    </location>
</feature>
<dbReference type="SUPFAM" id="SSF48452">
    <property type="entry name" value="TPR-like"/>
    <property type="match status" value="1"/>
</dbReference>
<dbReference type="Pfam" id="PF13424">
    <property type="entry name" value="TPR_12"/>
    <property type="match status" value="1"/>
</dbReference>
<evidence type="ECO:0000256" key="1">
    <source>
        <dbReference type="PROSITE-ProRule" id="PRU00339"/>
    </source>
</evidence>
<dbReference type="InterPro" id="IPR019734">
    <property type="entry name" value="TPR_rpt"/>
</dbReference>
<reference evidence="3" key="1">
    <citation type="journal article" date="2017" name="bioRxiv">
        <title>Comparative analysis of the genomes of Stylophora pistillata and Acropora digitifera provides evidence for extensive differences between species of corals.</title>
        <authorList>
            <person name="Voolstra C.R."/>
            <person name="Li Y."/>
            <person name="Liew Y.J."/>
            <person name="Baumgarten S."/>
            <person name="Zoccola D."/>
            <person name="Flot J.-F."/>
            <person name="Tambutte S."/>
            <person name="Allemand D."/>
            <person name="Aranda M."/>
        </authorList>
    </citation>
    <scope>NUCLEOTIDE SEQUENCE [LARGE SCALE GENOMIC DNA]</scope>
</reference>
<name>A0A2B4RDH4_STYPI</name>